<evidence type="ECO:0000313" key="2">
    <source>
        <dbReference type="EMBL" id="KAK4017875.1"/>
    </source>
</evidence>
<organism evidence="2 3">
    <name type="scientific">Daphnia magna</name>
    <dbReference type="NCBI Taxonomy" id="35525"/>
    <lineage>
        <taxon>Eukaryota</taxon>
        <taxon>Metazoa</taxon>
        <taxon>Ecdysozoa</taxon>
        <taxon>Arthropoda</taxon>
        <taxon>Crustacea</taxon>
        <taxon>Branchiopoda</taxon>
        <taxon>Diplostraca</taxon>
        <taxon>Cladocera</taxon>
        <taxon>Anomopoda</taxon>
        <taxon>Daphniidae</taxon>
        <taxon>Daphnia</taxon>
    </lineage>
</organism>
<protein>
    <submittedName>
        <fullName evidence="2">Uncharacterized protein</fullName>
    </submittedName>
</protein>
<evidence type="ECO:0000313" key="3">
    <source>
        <dbReference type="Proteomes" id="UP001234178"/>
    </source>
</evidence>
<sequence>MLVSEPSPDGVMELLSAYVPHCRGSSSEELSSTGDGPDIGIISERHVPRLAHAGPCRKTGPLPRDGKAINPGDVMVARRSLATSSCWVGAMIKRSSSGPERWLGPVAGAVEFPALAPAAEMVSIGSQMLRYATFEDIAQVMGVSQPQ</sequence>
<dbReference type="Proteomes" id="UP001234178">
    <property type="component" value="Unassembled WGS sequence"/>
</dbReference>
<dbReference type="EMBL" id="JAOYFB010000030">
    <property type="protein sequence ID" value="KAK4017875.1"/>
    <property type="molecule type" value="Genomic_DNA"/>
</dbReference>
<reference evidence="2 3" key="1">
    <citation type="journal article" date="2023" name="Nucleic Acids Res.">
        <title>The hologenome of Daphnia magna reveals possible DNA methylation and microbiome-mediated evolution of the host genome.</title>
        <authorList>
            <person name="Chaturvedi A."/>
            <person name="Li X."/>
            <person name="Dhandapani V."/>
            <person name="Marshall H."/>
            <person name="Kissane S."/>
            <person name="Cuenca-Cambronero M."/>
            <person name="Asole G."/>
            <person name="Calvet F."/>
            <person name="Ruiz-Romero M."/>
            <person name="Marangio P."/>
            <person name="Guigo R."/>
            <person name="Rago D."/>
            <person name="Mirbahai L."/>
            <person name="Eastwood N."/>
            <person name="Colbourne J.K."/>
            <person name="Zhou J."/>
            <person name="Mallon E."/>
            <person name="Orsini L."/>
        </authorList>
    </citation>
    <scope>NUCLEOTIDE SEQUENCE [LARGE SCALE GENOMIC DNA]</scope>
    <source>
        <strain evidence="2">LRV0_1</strain>
    </source>
</reference>
<gene>
    <name evidence="2" type="ORF">OUZ56_033822</name>
</gene>
<comment type="caution">
    <text evidence="2">The sequence shown here is derived from an EMBL/GenBank/DDBJ whole genome shotgun (WGS) entry which is preliminary data.</text>
</comment>
<proteinExistence type="predicted"/>
<evidence type="ECO:0000256" key="1">
    <source>
        <dbReference type="SAM" id="MobiDB-lite"/>
    </source>
</evidence>
<accession>A0ABQ9ZYW5</accession>
<name>A0ABQ9ZYW5_9CRUS</name>
<keyword evidence="3" id="KW-1185">Reference proteome</keyword>
<feature type="region of interest" description="Disordered" evidence="1">
    <location>
        <begin position="50"/>
        <end position="70"/>
    </location>
</feature>